<dbReference type="EMBL" id="KX765090">
    <property type="protein sequence ID" value="AOZ56176.1"/>
    <property type="molecule type" value="Genomic_DNA"/>
</dbReference>
<evidence type="ECO:0000256" key="1">
    <source>
        <dbReference type="ARBA" id="ARBA00007733"/>
    </source>
</evidence>
<keyword evidence="5 8" id="KW-0648">Protein biosynthesis</keyword>
<keyword evidence="4 8" id="KW-0547">Nucleotide-binding</keyword>
<dbReference type="InterPro" id="IPR009000">
    <property type="entry name" value="Transl_B-barrel_sf"/>
</dbReference>
<proteinExistence type="inferred from homology"/>
<feature type="domain" description="Tr-type G" evidence="10">
    <location>
        <begin position="4"/>
        <end position="222"/>
    </location>
</feature>
<evidence type="ECO:0000256" key="2">
    <source>
        <dbReference type="ARBA" id="ARBA00020166"/>
    </source>
</evidence>
<accession>A0A1L2JKB1</accession>
<comment type="function">
    <text evidence="7 8 9">Function in general translation initiation by promoting the binding of the formylmethionine-tRNA to ribosomes. Seems to function along with eIF-2.</text>
</comment>
<dbReference type="GO" id="GO:0005525">
    <property type="term" value="F:GTP binding"/>
    <property type="evidence" value="ECO:0007669"/>
    <property type="project" value="UniProtKB-KW"/>
</dbReference>
<comment type="caution">
    <text evidence="8">Lacks conserved residue(s) required for the propagation of feature annotation.</text>
</comment>
<dbReference type="Gene3D" id="3.40.50.10050">
    <property type="entry name" value="Translation initiation factor IF- 2, domain 3"/>
    <property type="match status" value="1"/>
</dbReference>
<dbReference type="InterPro" id="IPR015760">
    <property type="entry name" value="TIF_IF2"/>
</dbReference>
<dbReference type="Pfam" id="PF14578">
    <property type="entry name" value="GTP_EFTU_D4"/>
    <property type="match status" value="1"/>
</dbReference>
<evidence type="ECO:0000313" key="11">
    <source>
        <dbReference type="EMBL" id="AOZ56176.1"/>
    </source>
</evidence>
<dbReference type="NCBIfam" id="NF003078">
    <property type="entry name" value="PRK04004.1"/>
    <property type="match status" value="1"/>
</dbReference>
<gene>
    <name evidence="8" type="primary">infB</name>
</gene>
<dbReference type="InterPro" id="IPR027417">
    <property type="entry name" value="P-loop_NTPase"/>
</dbReference>
<dbReference type="FunFam" id="2.40.30.10:FF:000013">
    <property type="entry name" value="eukaryotic translation initiation factor 5B"/>
    <property type="match status" value="1"/>
</dbReference>
<dbReference type="GO" id="GO:0005737">
    <property type="term" value="C:cytoplasm"/>
    <property type="evidence" value="ECO:0007669"/>
    <property type="project" value="TreeGrafter"/>
</dbReference>
<dbReference type="CDD" id="cd01887">
    <property type="entry name" value="IF2_eIF5B"/>
    <property type="match status" value="1"/>
</dbReference>
<dbReference type="Gene3D" id="2.40.30.10">
    <property type="entry name" value="Translation factors"/>
    <property type="match status" value="2"/>
</dbReference>
<dbReference type="InterPro" id="IPR036925">
    <property type="entry name" value="TIF_IF2_dom3_sf"/>
</dbReference>
<reference evidence="11" key="1">
    <citation type="journal article" date="2017" name="Nature">
        <title>Metagenomic exploration of ASGARD archaea illuminates the origin of cellular complexity in eukaryotes.</title>
        <authorList>
            <person name="Zaremba-Niedzwiedzka K."/>
            <person name="Caceres E.F."/>
            <person name="Saw J.H.W."/>
            <person name="Backstrom D."/>
            <person name="Juzokaite L."/>
            <person name="Vancaester E."/>
            <person name="Seitz K.W."/>
            <person name="Anantharaman K."/>
            <person name="Starnawski P."/>
            <person name="Kjeldsen K.U."/>
            <person name="Stott M.B."/>
            <person name="Nunoura T."/>
            <person name="Banfield J.F."/>
            <person name="Schramm A."/>
            <person name="Baker B.J."/>
            <person name="Spang A."/>
            <person name="Ettema T.J.G."/>
        </authorList>
    </citation>
    <scope>NUCLEOTIDE SEQUENCE</scope>
    <source>
        <strain evidence="11">TIV_1</strain>
    </source>
</reference>
<dbReference type="Pfam" id="PF11987">
    <property type="entry name" value="IF-2"/>
    <property type="match status" value="1"/>
</dbReference>
<evidence type="ECO:0000256" key="7">
    <source>
        <dbReference type="ARBA" id="ARBA00024852"/>
    </source>
</evidence>
<evidence type="ECO:0000256" key="4">
    <source>
        <dbReference type="ARBA" id="ARBA00022741"/>
    </source>
</evidence>
<dbReference type="HAMAP" id="MF_00100_A">
    <property type="entry name" value="IF_2_A"/>
    <property type="match status" value="1"/>
</dbReference>
<dbReference type="FunFam" id="3.40.50.10050:FF:000001">
    <property type="entry name" value="Translation initiation factor IF-2"/>
    <property type="match status" value="1"/>
</dbReference>
<dbReference type="Pfam" id="PF03144">
    <property type="entry name" value="GTP_EFTU_D2"/>
    <property type="match status" value="1"/>
</dbReference>
<keyword evidence="6 8" id="KW-0342">GTP-binding</keyword>
<sequence length="589" mass="65934">MKKYRAPIVAVLGHVDSGKTTLLDYIRKTRVVYKEPGMITQHIGCSEIPLKVLEEICKPILEKFKFPRLDIEGLIFIDLPGHEAFTNLRRRGGSVADIAILVIDVGPGVQPQTVESIEILKSRNTPFVIALNKIDRLPGWRSIPGKTFLESVKIQEDRVIDQLETRTYEIVAQLSQYGIQAERYDRVRDFKTERPIVPISAITGEGVPDLLAVLLGMAQRYMLDRLEITSEAAVGTVLEVKETPGLGVTMDAIIYDGILRKGDTLVVGGKEDPIVTYVRGIFRPRPLDEMRAPREKFTPIDKAICAAGVKIAAPNIENVVAGSPLYVALSKEDIEKLKSQVQEELGEILIKSEREGFIVKADTLGSLEAIISTLRRMDLKVRKADIGDISESDIFEASVSKRIDPLYGCVLGFNVKVHPKALEEAEKYGVKIFTDNIIYQLIEKVEKYTTEIRTKKEMRILQQVSYPCKIEVLPGYIFRRSKPAIVGVKVLEGKLIPGSILLSESGKIVGKVLEIQDKGNKIPTAEKDMEVAVSIEGGVVGRNIHERSILYSLIPLILTPEQREYFENNLSPEEKKLLKEIWKMVRKIS</sequence>
<evidence type="ECO:0000256" key="9">
    <source>
        <dbReference type="RuleBase" id="RU000644"/>
    </source>
</evidence>
<comment type="similarity">
    <text evidence="1 8 9">Belongs to the TRAFAC class translation factor GTPase superfamily. Classic translation factor GTPase family. IF-2 subfamily.</text>
</comment>
<dbReference type="Gene3D" id="3.40.50.300">
    <property type="entry name" value="P-loop containing nucleotide triphosphate hydrolases"/>
    <property type="match status" value="1"/>
</dbReference>
<dbReference type="PANTHER" id="PTHR43381:SF4">
    <property type="entry name" value="EUKARYOTIC TRANSLATION INITIATION FACTOR 5B"/>
    <property type="match status" value="1"/>
</dbReference>
<evidence type="ECO:0000259" key="10">
    <source>
        <dbReference type="PROSITE" id="PS51722"/>
    </source>
</evidence>
<dbReference type="NCBIfam" id="TIGR00491">
    <property type="entry name" value="aIF-2"/>
    <property type="match status" value="1"/>
</dbReference>
<dbReference type="GO" id="GO:0003924">
    <property type="term" value="F:GTPase activity"/>
    <property type="evidence" value="ECO:0007669"/>
    <property type="project" value="UniProtKB-UniRule"/>
</dbReference>
<dbReference type="AlphaFoldDB" id="A0A1L2JKB1"/>
<name>A0A1L2JKB1_9CREN</name>
<dbReference type="SUPFAM" id="SSF52156">
    <property type="entry name" value="Initiation factor IF2/eIF5b, domain 3"/>
    <property type="match status" value="1"/>
</dbReference>
<dbReference type="PANTHER" id="PTHR43381">
    <property type="entry name" value="TRANSLATION INITIATION FACTOR IF-2-RELATED"/>
    <property type="match status" value="1"/>
</dbReference>
<dbReference type="FunFam" id="3.40.50.300:FF:000112">
    <property type="entry name" value="Eukaryotic translation initiation factor 5B"/>
    <property type="match status" value="1"/>
</dbReference>
<dbReference type="SUPFAM" id="SSF50447">
    <property type="entry name" value="Translation proteins"/>
    <property type="match status" value="1"/>
</dbReference>
<evidence type="ECO:0000256" key="6">
    <source>
        <dbReference type="ARBA" id="ARBA00023134"/>
    </source>
</evidence>
<dbReference type="Pfam" id="PF00009">
    <property type="entry name" value="GTP_EFTU"/>
    <property type="match status" value="1"/>
</dbReference>
<dbReference type="CDD" id="cd16266">
    <property type="entry name" value="IF2_aeIF5B_IV"/>
    <property type="match status" value="1"/>
</dbReference>
<dbReference type="InterPro" id="IPR005225">
    <property type="entry name" value="Small_GTP-bd"/>
</dbReference>
<dbReference type="NCBIfam" id="TIGR00231">
    <property type="entry name" value="small_GTP"/>
    <property type="match status" value="1"/>
</dbReference>
<evidence type="ECO:0000256" key="8">
    <source>
        <dbReference type="HAMAP-Rule" id="MF_00100"/>
    </source>
</evidence>
<dbReference type="InterPro" id="IPR004544">
    <property type="entry name" value="TF_aIF-2_arc"/>
</dbReference>
<dbReference type="CDD" id="cd03703">
    <property type="entry name" value="aeIF5B_II"/>
    <property type="match status" value="1"/>
</dbReference>
<dbReference type="PROSITE" id="PS51722">
    <property type="entry name" value="G_TR_2"/>
    <property type="match status" value="1"/>
</dbReference>
<dbReference type="InterPro" id="IPR029459">
    <property type="entry name" value="EFTU-type"/>
</dbReference>
<dbReference type="InterPro" id="IPR023115">
    <property type="entry name" value="TIF_IF2_dom3"/>
</dbReference>
<dbReference type="SUPFAM" id="SSF52540">
    <property type="entry name" value="P-loop containing nucleoside triphosphate hydrolases"/>
    <property type="match status" value="1"/>
</dbReference>
<organism evidence="11">
    <name type="scientific">uncultured korarchaeote</name>
    <dbReference type="NCBI Taxonomy" id="161241"/>
    <lineage>
        <taxon>Archaea</taxon>
        <taxon>Thermoproteota</taxon>
        <taxon>environmental samples</taxon>
    </lineage>
</organism>
<dbReference type="InterPro" id="IPR000795">
    <property type="entry name" value="T_Tr_GTP-bd_dom"/>
</dbReference>
<dbReference type="PRINTS" id="PR00315">
    <property type="entry name" value="ELONGATNFCT"/>
</dbReference>
<evidence type="ECO:0000256" key="3">
    <source>
        <dbReference type="ARBA" id="ARBA00022540"/>
    </source>
</evidence>
<dbReference type="InterPro" id="IPR004161">
    <property type="entry name" value="EFTu-like_2"/>
</dbReference>
<keyword evidence="3 8" id="KW-0396">Initiation factor</keyword>
<dbReference type="GO" id="GO:0003743">
    <property type="term" value="F:translation initiation factor activity"/>
    <property type="evidence" value="ECO:0007669"/>
    <property type="project" value="UniProtKB-UniRule"/>
</dbReference>
<feature type="binding site" evidence="8">
    <location>
        <begin position="132"/>
        <end position="135"/>
    </location>
    <ligand>
        <name>GTP</name>
        <dbReference type="ChEBI" id="CHEBI:37565"/>
    </ligand>
</feature>
<protein>
    <recommendedName>
        <fullName evidence="2 8">Probable translation initiation factor IF-2</fullName>
    </recommendedName>
</protein>
<evidence type="ECO:0000256" key="5">
    <source>
        <dbReference type="ARBA" id="ARBA00022917"/>
    </source>
</evidence>